<dbReference type="AlphaFoldDB" id="A0A1I7V734"/>
<dbReference type="Pfam" id="PF02520">
    <property type="entry name" value="ANIS5_cation-bd"/>
    <property type="match status" value="1"/>
</dbReference>
<accession>A0A1I7V734</accession>
<feature type="domain" description="SXP/RAL-2 family protein Ani s 5-like cation-binding" evidence="2">
    <location>
        <begin position="48"/>
        <end position="145"/>
    </location>
</feature>
<dbReference type="InterPro" id="IPR003677">
    <property type="entry name" value="ANIS5_cation-bd"/>
</dbReference>
<name>A0A1I7V734_LOALO</name>
<protein>
    <submittedName>
        <fullName evidence="4 5">DUF148 domain-containing protein</fullName>
    </submittedName>
</protein>
<proteinExistence type="predicted"/>
<reference evidence="4 5" key="2">
    <citation type="submission" date="2016-11" db="UniProtKB">
        <authorList>
            <consortium name="WormBaseParasite"/>
        </authorList>
    </citation>
    <scope>IDENTIFICATION</scope>
</reference>
<evidence type="ECO:0000313" key="4">
    <source>
        <dbReference type="WBParaSite" id="EN70_10598"/>
    </source>
</evidence>
<evidence type="ECO:0000259" key="2">
    <source>
        <dbReference type="Pfam" id="PF02520"/>
    </source>
</evidence>
<keyword evidence="3" id="KW-1185">Reference proteome</keyword>
<feature type="compositionally biased region" description="Basic and acidic residues" evidence="1">
    <location>
        <begin position="177"/>
        <end position="195"/>
    </location>
</feature>
<dbReference type="WBParaSite" id="EN70_10599">
    <property type="protein sequence ID" value="EN70_10599"/>
    <property type="gene ID" value="EN70_10599"/>
</dbReference>
<feature type="region of interest" description="Disordered" evidence="1">
    <location>
        <begin position="175"/>
        <end position="195"/>
    </location>
</feature>
<sequence length="195" mass="22545">MEVPVMKNNLTKELVLFTLYATISPTFGLNCEAWTEDDYPPFIPEAEEAREEYCGLVDNPELSRNELNDMIKKWGAKYGVLDQYEEYLEEEMRYENMSYEIFKEKVINSSKSERVKEVALGIIKLTADGNVSQNMVASKIDEVMDELDQTEWNEFVEVLMMLGEQMIVEVLENDNDGIGKENDTEKDNDKILIVN</sequence>
<evidence type="ECO:0000313" key="5">
    <source>
        <dbReference type="WBParaSite" id="EN70_10599"/>
    </source>
</evidence>
<organism evidence="3 5">
    <name type="scientific">Loa loa</name>
    <name type="common">Eye worm</name>
    <name type="synonym">Filaria loa</name>
    <dbReference type="NCBI Taxonomy" id="7209"/>
    <lineage>
        <taxon>Eukaryota</taxon>
        <taxon>Metazoa</taxon>
        <taxon>Ecdysozoa</taxon>
        <taxon>Nematoda</taxon>
        <taxon>Chromadorea</taxon>
        <taxon>Rhabditida</taxon>
        <taxon>Spirurina</taxon>
        <taxon>Spiruromorpha</taxon>
        <taxon>Filarioidea</taxon>
        <taxon>Onchocercidae</taxon>
        <taxon>Loa</taxon>
    </lineage>
</organism>
<evidence type="ECO:0000256" key="1">
    <source>
        <dbReference type="SAM" id="MobiDB-lite"/>
    </source>
</evidence>
<dbReference type="WBParaSite" id="EN70_10598">
    <property type="protein sequence ID" value="EN70_10598"/>
    <property type="gene ID" value="EN70_10598"/>
</dbReference>
<evidence type="ECO:0000313" key="3">
    <source>
        <dbReference type="Proteomes" id="UP000095285"/>
    </source>
</evidence>
<reference evidence="3" key="1">
    <citation type="submission" date="2012-04" db="EMBL/GenBank/DDBJ databases">
        <title>The Genome Sequence of Loa loa.</title>
        <authorList>
            <consortium name="The Broad Institute Genome Sequencing Platform"/>
            <consortium name="Broad Institute Genome Sequencing Center for Infectious Disease"/>
            <person name="Nutman T.B."/>
            <person name="Fink D.L."/>
            <person name="Russ C."/>
            <person name="Young S."/>
            <person name="Zeng Q."/>
            <person name="Gargeya S."/>
            <person name="Alvarado L."/>
            <person name="Berlin A."/>
            <person name="Chapman S.B."/>
            <person name="Chen Z."/>
            <person name="Freedman E."/>
            <person name="Gellesch M."/>
            <person name="Goldberg J."/>
            <person name="Griggs A."/>
            <person name="Gujja S."/>
            <person name="Heilman E.R."/>
            <person name="Heiman D."/>
            <person name="Howarth C."/>
            <person name="Mehta T."/>
            <person name="Neiman D."/>
            <person name="Pearson M."/>
            <person name="Roberts A."/>
            <person name="Saif S."/>
            <person name="Shea T."/>
            <person name="Shenoy N."/>
            <person name="Sisk P."/>
            <person name="Stolte C."/>
            <person name="Sykes S."/>
            <person name="White J."/>
            <person name="Yandava C."/>
            <person name="Haas B."/>
            <person name="Henn M.R."/>
            <person name="Nusbaum C."/>
            <person name="Birren B."/>
        </authorList>
    </citation>
    <scope>NUCLEOTIDE SEQUENCE [LARGE SCALE GENOMIC DNA]</scope>
</reference>
<dbReference type="Proteomes" id="UP000095285">
    <property type="component" value="Unassembled WGS sequence"/>
</dbReference>